<reference evidence="4 5" key="1">
    <citation type="submission" date="2020-07" db="EMBL/GenBank/DDBJ databases">
        <title>Sequencing the genomes of 1000 actinobacteria strains.</title>
        <authorList>
            <person name="Klenk H.-P."/>
        </authorList>
    </citation>
    <scope>NUCLEOTIDE SEQUENCE [LARGE SCALE GENOMIC DNA]</scope>
    <source>
        <strain evidence="4 5">DSM 22083</strain>
    </source>
</reference>
<dbReference type="PANTHER" id="PTHR35004">
    <property type="entry name" value="TRANSPOSASE RV3428C-RELATED"/>
    <property type="match status" value="1"/>
</dbReference>
<dbReference type="InterPro" id="IPR001584">
    <property type="entry name" value="Integrase_cat-core"/>
</dbReference>
<dbReference type="PANTHER" id="PTHR35004:SF8">
    <property type="entry name" value="TRANSPOSASE RV3428C-RELATED"/>
    <property type="match status" value="1"/>
</dbReference>
<dbReference type="Pfam" id="PF22483">
    <property type="entry name" value="Mu-transpos_C_2"/>
    <property type="match status" value="1"/>
</dbReference>
<dbReference type="Pfam" id="PF00665">
    <property type="entry name" value="rve"/>
    <property type="match status" value="1"/>
</dbReference>
<comment type="caution">
    <text evidence="4">The sequence shown here is derived from an EMBL/GenBank/DDBJ whole genome shotgun (WGS) entry which is preliminary data.</text>
</comment>
<dbReference type="RefSeq" id="WP_218871116.1">
    <property type="nucleotide sequence ID" value="NZ_JACCBU010000001.1"/>
</dbReference>
<gene>
    <name evidence="3" type="ORF">BKA15_001537</name>
    <name evidence="4" type="ORF">BKA15_003467</name>
</gene>
<dbReference type="EMBL" id="JACCBU010000001">
    <property type="protein sequence ID" value="NYE70208.1"/>
    <property type="molecule type" value="Genomic_DNA"/>
</dbReference>
<dbReference type="InterPro" id="IPR036397">
    <property type="entry name" value="RNaseH_sf"/>
</dbReference>
<protein>
    <submittedName>
        <fullName evidence="4">Transposase</fullName>
    </submittedName>
</protein>
<keyword evidence="5" id="KW-1185">Reference proteome</keyword>
<comment type="similarity">
    <text evidence="1">Belongs to the transposase IS21/IS408/IS1162 family.</text>
</comment>
<evidence type="ECO:0000256" key="1">
    <source>
        <dbReference type="ARBA" id="ARBA00009277"/>
    </source>
</evidence>
<dbReference type="NCBIfam" id="NF033546">
    <property type="entry name" value="transpos_IS21"/>
    <property type="match status" value="1"/>
</dbReference>
<evidence type="ECO:0000313" key="5">
    <source>
        <dbReference type="Proteomes" id="UP000569914"/>
    </source>
</evidence>
<dbReference type="GO" id="GO:0015074">
    <property type="term" value="P:DNA integration"/>
    <property type="evidence" value="ECO:0007669"/>
    <property type="project" value="InterPro"/>
</dbReference>
<dbReference type="Proteomes" id="UP000569914">
    <property type="component" value="Unassembled WGS sequence"/>
</dbReference>
<evidence type="ECO:0000313" key="4">
    <source>
        <dbReference type="EMBL" id="NYE72138.1"/>
    </source>
</evidence>
<dbReference type="AlphaFoldDB" id="A0A7Y9I884"/>
<dbReference type="Gene3D" id="3.30.420.10">
    <property type="entry name" value="Ribonuclease H-like superfamily/Ribonuclease H"/>
    <property type="match status" value="1"/>
</dbReference>
<dbReference type="PROSITE" id="PS50994">
    <property type="entry name" value="INTEGRASE"/>
    <property type="match status" value="1"/>
</dbReference>
<dbReference type="EMBL" id="JACCBU010000001">
    <property type="protein sequence ID" value="NYE72138.1"/>
    <property type="molecule type" value="Genomic_DNA"/>
</dbReference>
<dbReference type="InterPro" id="IPR012337">
    <property type="entry name" value="RNaseH-like_sf"/>
</dbReference>
<evidence type="ECO:0000313" key="3">
    <source>
        <dbReference type="EMBL" id="NYE70208.1"/>
    </source>
</evidence>
<dbReference type="InterPro" id="IPR054353">
    <property type="entry name" value="IstA-like_C"/>
</dbReference>
<accession>A0A7Y9I884</accession>
<feature type="domain" description="Integrase catalytic" evidence="2">
    <location>
        <begin position="129"/>
        <end position="310"/>
    </location>
</feature>
<dbReference type="GO" id="GO:0003676">
    <property type="term" value="F:nucleic acid binding"/>
    <property type="evidence" value="ECO:0007669"/>
    <property type="project" value="InterPro"/>
</dbReference>
<evidence type="ECO:0000259" key="2">
    <source>
        <dbReference type="PROSITE" id="PS50994"/>
    </source>
</evidence>
<organism evidence="4 5">
    <name type="scientific">Microlunatus parietis</name>
    <dbReference type="NCBI Taxonomy" id="682979"/>
    <lineage>
        <taxon>Bacteria</taxon>
        <taxon>Bacillati</taxon>
        <taxon>Actinomycetota</taxon>
        <taxon>Actinomycetes</taxon>
        <taxon>Propionibacteriales</taxon>
        <taxon>Propionibacteriaceae</taxon>
        <taxon>Microlunatus</taxon>
    </lineage>
</organism>
<sequence>MADYRAILELVLAGRGYSEIAAVAACSRRDVSRVKQAVTERGLASAAAVSDADLAEWFPDGRRRVSEEYEQPDLARVLATMRANRHFTLLLGWRRYADGDAAGKKKYGYSQFCALFADYVRSNDLVATLHHEPGRAMLVDWAGDTIDLVDSVTGGVTRAVLFVAVLPFSGTLFCRAYMNMKSESWLDAHVRAFAFYGGVVAIVVPDNPTTSTHQRAKGDKARVVNARYQQLADHYQTAIVPARSRKPRDKAAAENAVNIVNKRVIGYLEGEVWTGLAELNEAIEERVWEINHDLRRADDTTRWERFTAEEAPLLAPLPDTRFEEVQWKELKAGRNYHLTADYQHYSVPYRLAGRLLRVRLTAATVTVFDGVDIVCEHRRLKGRKGQYSTLAEHVPAQHRDVDGLWSRRWFVDRAHAFGPATVTVIEQILDRHVIEAQGYLDCQNILSGLGKRNRPRLEAACQELVNRNGHATYSMLKRIMAAIDSDAKRARPNVAAASTVRRGDPKAVGPDVFVRDASHYGADEQVTP</sequence>
<name>A0A7Y9I884_9ACTN</name>
<proteinExistence type="inferred from homology"/>
<dbReference type="SUPFAM" id="SSF53098">
    <property type="entry name" value="Ribonuclease H-like"/>
    <property type="match status" value="1"/>
</dbReference>